<proteinExistence type="predicted"/>
<reference evidence="1" key="1">
    <citation type="submission" date="2021-01" db="EMBL/GenBank/DDBJ databases">
        <title>Whole genome shotgun sequence of Virgisporangium aurantiacum NBRC 16421.</title>
        <authorList>
            <person name="Komaki H."/>
            <person name="Tamura T."/>
        </authorList>
    </citation>
    <scope>NUCLEOTIDE SEQUENCE</scope>
    <source>
        <strain evidence="1">NBRC 16421</strain>
    </source>
</reference>
<accession>A0A8J3ZGK7</accession>
<gene>
    <name evidence="1" type="ORF">Vau01_109820</name>
</gene>
<organism evidence="1 2">
    <name type="scientific">Virgisporangium aurantiacum</name>
    <dbReference type="NCBI Taxonomy" id="175570"/>
    <lineage>
        <taxon>Bacteria</taxon>
        <taxon>Bacillati</taxon>
        <taxon>Actinomycetota</taxon>
        <taxon>Actinomycetes</taxon>
        <taxon>Micromonosporales</taxon>
        <taxon>Micromonosporaceae</taxon>
        <taxon>Virgisporangium</taxon>
    </lineage>
</organism>
<evidence type="ECO:0000313" key="1">
    <source>
        <dbReference type="EMBL" id="GIJ63466.1"/>
    </source>
</evidence>
<dbReference type="EMBL" id="BOPG01000095">
    <property type="protein sequence ID" value="GIJ63466.1"/>
    <property type="molecule type" value="Genomic_DNA"/>
</dbReference>
<protein>
    <submittedName>
        <fullName evidence="1">Uncharacterized protein</fullName>
    </submittedName>
</protein>
<keyword evidence="2" id="KW-1185">Reference proteome</keyword>
<evidence type="ECO:0000313" key="2">
    <source>
        <dbReference type="Proteomes" id="UP000612585"/>
    </source>
</evidence>
<name>A0A8J3ZGK7_9ACTN</name>
<sequence length="276" mass="30327">MLKVIEADPLEVAGWRMVTGELRAEHLPELATDALVRGLDSPSLRILAGQNPADVRDSADLFMHALDELGFTVPAPDEAAWSLARTTAQQIVDGVISPAAGANEIWRSAFHRVEDSGDLRIFVGLASTLDDHPEDPAVIELEIVAAAKELLQRSRPRRWLKLMAQVGRSPLSRTAGENRIELDPADLPIRPELVAEIEAWAAEHLEVLREWPRIGGFESEEQAEVFVQQGERLAAQVQAAVGADYHVEYMPEAVRPPGVKLSSSHRVGTGNREARR</sequence>
<dbReference type="Proteomes" id="UP000612585">
    <property type="component" value="Unassembled WGS sequence"/>
</dbReference>
<dbReference type="AlphaFoldDB" id="A0A8J3ZGK7"/>
<comment type="caution">
    <text evidence="1">The sequence shown here is derived from an EMBL/GenBank/DDBJ whole genome shotgun (WGS) entry which is preliminary data.</text>
</comment>